<accession>M1BN09</accession>
<dbReference type="AlphaFoldDB" id="M1BN09"/>
<dbReference type="Proteomes" id="UP000011115">
    <property type="component" value="Unassembled WGS sequence"/>
</dbReference>
<sequence>MTVGLRPAAIYQGSADNYMATTCDGRTLLAFRLIPQSNAILDYSPITAAGHVIPQSYVPISVSHFMDDLSTEEDMLCSNIDNAYNPAYLKNDRSKLFHPFPDLIIIHNYYYAPVRT</sequence>
<keyword evidence="2" id="KW-1185">Reference proteome</keyword>
<protein>
    <submittedName>
        <fullName evidence="1">Uncharacterized protein</fullName>
    </submittedName>
</protein>
<dbReference type="EnsemblPlants" id="PGSC0003DMT400048907">
    <property type="protein sequence ID" value="PGSC0003DMT400048907"/>
    <property type="gene ID" value="PGSC0003DMG400019002"/>
</dbReference>
<organism evidence="1 2">
    <name type="scientific">Solanum tuberosum</name>
    <name type="common">Potato</name>
    <dbReference type="NCBI Taxonomy" id="4113"/>
    <lineage>
        <taxon>Eukaryota</taxon>
        <taxon>Viridiplantae</taxon>
        <taxon>Streptophyta</taxon>
        <taxon>Embryophyta</taxon>
        <taxon>Tracheophyta</taxon>
        <taxon>Spermatophyta</taxon>
        <taxon>Magnoliopsida</taxon>
        <taxon>eudicotyledons</taxon>
        <taxon>Gunneridae</taxon>
        <taxon>Pentapetalae</taxon>
        <taxon>asterids</taxon>
        <taxon>lamiids</taxon>
        <taxon>Solanales</taxon>
        <taxon>Solanaceae</taxon>
        <taxon>Solanoideae</taxon>
        <taxon>Solaneae</taxon>
        <taxon>Solanum</taxon>
    </lineage>
</organism>
<evidence type="ECO:0000313" key="1">
    <source>
        <dbReference type="EnsemblPlants" id="PGSC0003DMT400048907"/>
    </source>
</evidence>
<dbReference type="HOGENOM" id="CLU_2101219_0_0_1"/>
<dbReference type="InParanoid" id="M1BN09"/>
<evidence type="ECO:0000313" key="2">
    <source>
        <dbReference type="Proteomes" id="UP000011115"/>
    </source>
</evidence>
<dbReference type="eggNOG" id="ENOG502QUR5">
    <property type="taxonomic scope" value="Eukaryota"/>
</dbReference>
<dbReference type="PaxDb" id="4113-PGSC0003DMT400048907"/>
<name>M1BN09_SOLTU</name>
<dbReference type="Gramene" id="PGSC0003DMT400048907">
    <property type="protein sequence ID" value="PGSC0003DMT400048907"/>
    <property type="gene ID" value="PGSC0003DMG400019002"/>
</dbReference>
<reference evidence="1" key="2">
    <citation type="submission" date="2015-06" db="UniProtKB">
        <authorList>
            <consortium name="EnsemblPlants"/>
        </authorList>
    </citation>
    <scope>IDENTIFICATION</scope>
    <source>
        <strain evidence="1">DM1-3 516 R44</strain>
    </source>
</reference>
<reference evidence="2" key="1">
    <citation type="journal article" date="2011" name="Nature">
        <title>Genome sequence and analysis of the tuber crop potato.</title>
        <authorList>
            <consortium name="The Potato Genome Sequencing Consortium"/>
        </authorList>
    </citation>
    <scope>NUCLEOTIDE SEQUENCE [LARGE SCALE GENOMIC DNA]</scope>
    <source>
        <strain evidence="2">cv. DM1-3 516 R44</strain>
    </source>
</reference>
<proteinExistence type="predicted"/>